<protein>
    <recommendedName>
        <fullName evidence="3">Phosphoribosyltransferase domain-containing protein</fullName>
    </recommendedName>
</protein>
<dbReference type="InterPro" id="IPR000836">
    <property type="entry name" value="PRTase_dom"/>
</dbReference>
<dbReference type="InterPro" id="IPR029057">
    <property type="entry name" value="PRTase-like"/>
</dbReference>
<accession>A0A6H0ZGD0</accession>
<dbReference type="CDD" id="cd06223">
    <property type="entry name" value="PRTases_typeI"/>
    <property type="match status" value="1"/>
</dbReference>
<dbReference type="Proteomes" id="UP000500870">
    <property type="component" value="Chromosome 2"/>
</dbReference>
<evidence type="ECO:0008006" key="3">
    <source>
        <dbReference type="Google" id="ProtNLM"/>
    </source>
</evidence>
<name>A0A6H0ZGD0_9HYPH</name>
<gene>
    <name evidence="1" type="ORF">FOB41_01115</name>
</gene>
<dbReference type="SUPFAM" id="SSF53271">
    <property type="entry name" value="PRTase-like"/>
    <property type="match status" value="1"/>
</dbReference>
<dbReference type="EMBL" id="CP050896">
    <property type="protein sequence ID" value="QIX19886.1"/>
    <property type="molecule type" value="Genomic_DNA"/>
</dbReference>
<sequence>MGLRVENNVVVVDHAMNEHLLTTAEGNPSEDTVEELRVISVFQRRFNSAKLARKRDEKVIGDNCPLIYALKGKDGLSVEFKSIKILNLSIPEIIGGIAQLLGDQLDLVASMPSSSPLAAILGRRLSRAVGRPHTSDLFTKATNAQASARVSLAIETDRKAFTREEEVALRNVLKHLSRVPQEAYTAKHVRPAIRKYFEPLAMGALPQHIQNQSRILLVDDLLATGETLKAAHKLLSTAGIQGERAGVTWFSRVKK</sequence>
<dbReference type="AlphaFoldDB" id="A0A6H0ZGD0"/>
<evidence type="ECO:0000313" key="1">
    <source>
        <dbReference type="EMBL" id="QIX19886.1"/>
    </source>
</evidence>
<proteinExistence type="predicted"/>
<dbReference type="Gene3D" id="3.40.50.2020">
    <property type="match status" value="1"/>
</dbReference>
<organism evidence="1 2">
    <name type="scientific">Agrobacterium pusense</name>
    <dbReference type="NCBI Taxonomy" id="648995"/>
    <lineage>
        <taxon>Bacteria</taxon>
        <taxon>Pseudomonadati</taxon>
        <taxon>Pseudomonadota</taxon>
        <taxon>Alphaproteobacteria</taxon>
        <taxon>Hyphomicrobiales</taxon>
        <taxon>Rhizobiaceae</taxon>
        <taxon>Rhizobium/Agrobacterium group</taxon>
        <taxon>Agrobacterium</taxon>
    </lineage>
</organism>
<reference evidence="1 2" key="1">
    <citation type="submission" date="2020-04" db="EMBL/GenBank/DDBJ databases">
        <title>FDA dAtabase for Regulatory Grade micrObial Sequences (FDA-ARGOS): Supporting development and validation of Infectious Disease Dx tests.</title>
        <authorList>
            <person name="Sciortino C."/>
            <person name="Tallon L."/>
            <person name="Sadzewicz L."/>
            <person name="Vavikolanu K."/>
            <person name="Mehta A."/>
            <person name="Aluvathingal J."/>
            <person name="Nadendla S."/>
            <person name="Nandy P."/>
            <person name="Geyer C."/>
            <person name="Yan Y."/>
            <person name="Sichtig H."/>
        </authorList>
    </citation>
    <scope>NUCLEOTIDE SEQUENCE [LARGE SCALE GENOMIC DNA]</scope>
    <source>
        <strain evidence="1 2">FDAARGOS_633</strain>
    </source>
</reference>
<evidence type="ECO:0000313" key="2">
    <source>
        <dbReference type="Proteomes" id="UP000500870"/>
    </source>
</evidence>